<keyword evidence="8" id="KW-1185">Reference proteome</keyword>
<gene>
    <name evidence="7" type="ORF">D7223_17090</name>
</gene>
<dbReference type="InterPro" id="IPR003439">
    <property type="entry name" value="ABC_transporter-like_ATP-bd"/>
</dbReference>
<dbReference type="InterPro" id="IPR025302">
    <property type="entry name" value="DrrA1/2-like_C"/>
</dbReference>
<dbReference type="GO" id="GO:0005524">
    <property type="term" value="F:ATP binding"/>
    <property type="evidence" value="ECO:0007669"/>
    <property type="project" value="UniProtKB-KW"/>
</dbReference>
<dbReference type="SUPFAM" id="SSF52540">
    <property type="entry name" value="P-loop containing nucleoside triphosphate hydrolases"/>
    <property type="match status" value="1"/>
</dbReference>
<evidence type="ECO:0000256" key="1">
    <source>
        <dbReference type="ARBA" id="ARBA00004413"/>
    </source>
</evidence>
<dbReference type="PANTHER" id="PTHR43582:SF5">
    <property type="entry name" value="ABC TRANSPORTER"/>
    <property type="match status" value="1"/>
</dbReference>
<evidence type="ECO:0000256" key="4">
    <source>
        <dbReference type="ARBA" id="ARBA00022840"/>
    </source>
</evidence>
<dbReference type="OrthoDB" id="9804819at2"/>
<comment type="subcellular location">
    <subcellularLocation>
        <location evidence="1">Cell membrane</location>
        <topology evidence="1">Peripheral membrane protein</topology>
        <orientation evidence="1">Cytoplasmic side</orientation>
    </subcellularLocation>
</comment>
<evidence type="ECO:0000256" key="3">
    <source>
        <dbReference type="ARBA" id="ARBA00022741"/>
    </source>
</evidence>
<comment type="caution">
    <text evidence="7">The sequence shown here is derived from an EMBL/GenBank/DDBJ whole genome shotgun (WGS) entry which is preliminary data.</text>
</comment>
<dbReference type="EMBL" id="RBAK01000006">
    <property type="protein sequence ID" value="RKN45335.1"/>
    <property type="molecule type" value="Genomic_DNA"/>
</dbReference>
<evidence type="ECO:0000259" key="6">
    <source>
        <dbReference type="PROSITE" id="PS50893"/>
    </source>
</evidence>
<dbReference type="GO" id="GO:1900753">
    <property type="term" value="P:doxorubicin transport"/>
    <property type="evidence" value="ECO:0007669"/>
    <property type="project" value="InterPro"/>
</dbReference>
<evidence type="ECO:0000313" key="7">
    <source>
        <dbReference type="EMBL" id="RKN45335.1"/>
    </source>
</evidence>
<protein>
    <submittedName>
        <fullName evidence="7">ATP-binding cassette domain-containing protein</fullName>
    </submittedName>
</protein>
<name>A0A3A9ZAU1_9ACTN</name>
<dbReference type="AlphaFoldDB" id="A0A3A9ZAU1"/>
<accession>A0A3A9ZAU1</accession>
<dbReference type="Gene3D" id="3.40.50.300">
    <property type="entry name" value="P-loop containing nucleotide triphosphate hydrolases"/>
    <property type="match status" value="1"/>
</dbReference>
<evidence type="ECO:0000313" key="8">
    <source>
        <dbReference type="Proteomes" id="UP000281726"/>
    </source>
</evidence>
<evidence type="ECO:0000256" key="2">
    <source>
        <dbReference type="ARBA" id="ARBA00022448"/>
    </source>
</evidence>
<dbReference type="SMART" id="SM00382">
    <property type="entry name" value="AAA"/>
    <property type="match status" value="1"/>
</dbReference>
<dbReference type="PROSITE" id="PS00211">
    <property type="entry name" value="ABC_TRANSPORTER_1"/>
    <property type="match status" value="1"/>
</dbReference>
<dbReference type="InterPro" id="IPR005894">
    <property type="entry name" value="DrrA"/>
</dbReference>
<organism evidence="7 8">
    <name type="scientific">Micromonospora endolithica</name>
    <dbReference type="NCBI Taxonomy" id="230091"/>
    <lineage>
        <taxon>Bacteria</taxon>
        <taxon>Bacillati</taxon>
        <taxon>Actinomycetota</taxon>
        <taxon>Actinomycetes</taxon>
        <taxon>Micromonosporales</taxon>
        <taxon>Micromonosporaceae</taxon>
        <taxon>Micromonospora</taxon>
    </lineage>
</organism>
<evidence type="ECO:0000256" key="5">
    <source>
        <dbReference type="ARBA" id="ARBA00049985"/>
    </source>
</evidence>
<comment type="similarity">
    <text evidence="5">Belongs to the ABC transporter superfamily. Drug exporter-1 (DrugE1) (TC 3.A.1.105) family.</text>
</comment>
<dbReference type="GO" id="GO:0005886">
    <property type="term" value="C:plasma membrane"/>
    <property type="evidence" value="ECO:0007669"/>
    <property type="project" value="UniProtKB-SubCell"/>
</dbReference>
<keyword evidence="3" id="KW-0547">Nucleotide-binding</keyword>
<dbReference type="Pfam" id="PF00005">
    <property type="entry name" value="ABC_tran"/>
    <property type="match status" value="1"/>
</dbReference>
<dbReference type="Pfam" id="PF13732">
    <property type="entry name" value="DrrA1-3_C"/>
    <property type="match status" value="1"/>
</dbReference>
<reference evidence="7 8" key="1">
    <citation type="journal article" date="2004" name="Syst. Appl. Microbiol.">
        <title>Cryptoendolithic actinomycetes from antarctic sandstone rock samples: Micromonospora endolithica sp. nov. and two isolates related to Micromonospora coerulea Jensen 1932.</title>
        <authorList>
            <person name="Hirsch P."/>
            <person name="Mevs U."/>
            <person name="Kroppenstedt R.M."/>
            <person name="Schumann P."/>
            <person name="Stackebrandt E."/>
        </authorList>
    </citation>
    <scope>NUCLEOTIDE SEQUENCE [LARGE SCALE GENOMIC DNA]</scope>
    <source>
        <strain evidence="7 8">JCM 12677</strain>
    </source>
</reference>
<keyword evidence="2" id="KW-0813">Transport</keyword>
<dbReference type="InterPro" id="IPR003593">
    <property type="entry name" value="AAA+_ATPase"/>
</dbReference>
<proteinExistence type="inferred from homology"/>
<sequence>MDPRTAVSPPPGGGLVAPAITASGLRRRFGSRWAVDGVDLCVPTGEIYGFLGPNGAGKSTTVRMLCALLTPSGGSATVAGHDVASDPVGVHLAIGAALQATAIDDKQTGLEHLELQGRLYGLRGPEIRRRIAELENLIELGDAVKRPAGTYSGGMKRRLDLALALIHNPGVLFLDEPTTGLDPVSRFALWDEVRRLNRESGTTVFLTTQYLEEADELAERVGIISDGKLVAEDTPDALKRRIGADMVVAHVDGDAESAAVGLRALPEVEGVDVVGSEITARVGDGPTAVTPVAVALANAGVPVQSLTLRRPTLDDVFLSVTGQRLAGDQAHAELATAGGAPR</sequence>
<dbReference type="NCBIfam" id="TIGR01188">
    <property type="entry name" value="drrA"/>
    <property type="match status" value="1"/>
</dbReference>
<dbReference type="PANTHER" id="PTHR43582">
    <property type="entry name" value="LINEARMYCIN RESISTANCE ATP-BINDING PROTEIN LNRL"/>
    <property type="match status" value="1"/>
</dbReference>
<dbReference type="PROSITE" id="PS50893">
    <property type="entry name" value="ABC_TRANSPORTER_2"/>
    <property type="match status" value="1"/>
</dbReference>
<feature type="domain" description="ABC transporter" evidence="6">
    <location>
        <begin position="20"/>
        <end position="251"/>
    </location>
</feature>
<dbReference type="GO" id="GO:0016887">
    <property type="term" value="F:ATP hydrolysis activity"/>
    <property type="evidence" value="ECO:0007669"/>
    <property type="project" value="InterPro"/>
</dbReference>
<keyword evidence="4 7" id="KW-0067">ATP-binding</keyword>
<dbReference type="InterPro" id="IPR027417">
    <property type="entry name" value="P-loop_NTPase"/>
</dbReference>
<dbReference type="RefSeq" id="WP_120729399.1">
    <property type="nucleotide sequence ID" value="NZ_RBAK01000006.1"/>
</dbReference>
<dbReference type="GO" id="GO:0043215">
    <property type="term" value="P:daunorubicin transport"/>
    <property type="evidence" value="ECO:0007669"/>
    <property type="project" value="InterPro"/>
</dbReference>
<dbReference type="InterPro" id="IPR017871">
    <property type="entry name" value="ABC_transporter-like_CS"/>
</dbReference>
<dbReference type="Proteomes" id="UP000281726">
    <property type="component" value="Unassembled WGS sequence"/>
</dbReference>